<dbReference type="RefSeq" id="WP_177178593.1">
    <property type="nucleotide sequence ID" value="NZ_FOXF01000082.1"/>
</dbReference>
<evidence type="ECO:0000313" key="1">
    <source>
        <dbReference type="EMBL" id="SFP78943.1"/>
    </source>
</evidence>
<dbReference type="Proteomes" id="UP000243745">
    <property type="component" value="Unassembled WGS sequence"/>
</dbReference>
<gene>
    <name evidence="1" type="ORF">SAMN02910344_02304</name>
</gene>
<proteinExistence type="predicted"/>
<keyword evidence="2" id="KW-1185">Reference proteome</keyword>
<dbReference type="AlphaFoldDB" id="A0A662ZKA9"/>
<protein>
    <submittedName>
        <fullName evidence="1">Uncharacterized protein</fullName>
    </submittedName>
</protein>
<reference evidence="1 2" key="1">
    <citation type="submission" date="2016-10" db="EMBL/GenBank/DDBJ databases">
        <authorList>
            <person name="Varghese N."/>
            <person name="Submissions S."/>
        </authorList>
    </citation>
    <scope>NUCLEOTIDE SEQUENCE [LARGE SCALE GENOMIC DNA]</scope>
    <source>
        <strain evidence="1 2">DSM 1361</strain>
    </source>
</reference>
<name>A0A662ZKA9_9GAMM</name>
<dbReference type="EMBL" id="FOXF01000082">
    <property type="protein sequence ID" value="SFP78943.1"/>
    <property type="molecule type" value="Genomic_DNA"/>
</dbReference>
<sequence>MITFDDMLNEQMKDEEFRKEYEAIKPEMDAIRKIVDSRISEKCTPDKITKLPEVNCAQENTKNK</sequence>
<organism evidence="1 2">
    <name type="scientific">Ruminobacter amylophilus</name>
    <dbReference type="NCBI Taxonomy" id="867"/>
    <lineage>
        <taxon>Bacteria</taxon>
        <taxon>Pseudomonadati</taxon>
        <taxon>Pseudomonadota</taxon>
        <taxon>Gammaproteobacteria</taxon>
        <taxon>Aeromonadales</taxon>
        <taxon>Succinivibrionaceae</taxon>
        <taxon>Ruminobacter</taxon>
    </lineage>
</organism>
<evidence type="ECO:0000313" key="2">
    <source>
        <dbReference type="Proteomes" id="UP000243745"/>
    </source>
</evidence>
<accession>A0A662ZKA9</accession>